<dbReference type="RefSeq" id="WP_378193763.1">
    <property type="nucleotide sequence ID" value="NZ_JBHLZP010000003.1"/>
</dbReference>
<dbReference type="InterPro" id="IPR036291">
    <property type="entry name" value="NAD(P)-bd_dom_sf"/>
</dbReference>
<dbReference type="InterPro" id="IPR001509">
    <property type="entry name" value="Epimerase_deHydtase"/>
</dbReference>
<dbReference type="Gene3D" id="3.40.50.720">
    <property type="entry name" value="NAD(P)-binding Rossmann-like Domain"/>
    <property type="match status" value="1"/>
</dbReference>
<comment type="caution">
    <text evidence="4">The sequence shown here is derived from an EMBL/GenBank/DDBJ whole genome shotgun (WGS) entry which is preliminary data.</text>
</comment>
<name>A0ABV5Y8H5_9ACTN</name>
<organism evidence="4 5">
    <name type="scientific">Actinoallomurus acaciae</name>
    <dbReference type="NCBI Taxonomy" id="502577"/>
    <lineage>
        <taxon>Bacteria</taxon>
        <taxon>Bacillati</taxon>
        <taxon>Actinomycetota</taxon>
        <taxon>Actinomycetes</taxon>
        <taxon>Streptosporangiales</taxon>
        <taxon>Thermomonosporaceae</taxon>
        <taxon>Actinoallomurus</taxon>
    </lineage>
</organism>
<keyword evidence="1" id="KW-0521">NADP</keyword>
<dbReference type="SUPFAM" id="SSF51735">
    <property type="entry name" value="NAD(P)-binding Rossmann-fold domains"/>
    <property type="match status" value="1"/>
</dbReference>
<dbReference type="PANTHER" id="PTHR43103:SF3">
    <property type="entry name" value="ADP-L-GLYCERO-D-MANNO-HEPTOSE-6-EPIMERASE"/>
    <property type="match status" value="1"/>
</dbReference>
<evidence type="ECO:0000256" key="2">
    <source>
        <dbReference type="ARBA" id="ARBA00023277"/>
    </source>
</evidence>
<dbReference type="PANTHER" id="PTHR43103">
    <property type="entry name" value="NUCLEOSIDE-DIPHOSPHATE-SUGAR EPIMERASE"/>
    <property type="match status" value="1"/>
</dbReference>
<evidence type="ECO:0000313" key="4">
    <source>
        <dbReference type="EMBL" id="MFB9830851.1"/>
    </source>
</evidence>
<keyword evidence="2" id="KW-0119">Carbohydrate metabolism</keyword>
<reference evidence="4 5" key="1">
    <citation type="submission" date="2024-09" db="EMBL/GenBank/DDBJ databases">
        <authorList>
            <person name="Sun Q."/>
            <person name="Mori K."/>
        </authorList>
    </citation>
    <scope>NUCLEOTIDE SEQUENCE [LARGE SCALE GENOMIC DNA]</scope>
    <source>
        <strain evidence="4 5">TBRC 0563</strain>
    </source>
</reference>
<gene>
    <name evidence="4" type="ORF">ACFFNX_01425</name>
</gene>
<evidence type="ECO:0000256" key="1">
    <source>
        <dbReference type="ARBA" id="ARBA00022857"/>
    </source>
</evidence>
<keyword evidence="5" id="KW-1185">Reference proteome</keyword>
<dbReference type="Pfam" id="PF01370">
    <property type="entry name" value="Epimerase"/>
    <property type="match status" value="1"/>
</dbReference>
<protein>
    <submittedName>
        <fullName evidence="4">NAD-dependent epimerase/dehydratase family protein</fullName>
    </submittedName>
</protein>
<evidence type="ECO:0000259" key="3">
    <source>
        <dbReference type="Pfam" id="PF01370"/>
    </source>
</evidence>
<evidence type="ECO:0000313" key="5">
    <source>
        <dbReference type="Proteomes" id="UP001589627"/>
    </source>
</evidence>
<dbReference type="EMBL" id="JBHLZP010000003">
    <property type="protein sequence ID" value="MFB9830851.1"/>
    <property type="molecule type" value="Genomic_DNA"/>
</dbReference>
<proteinExistence type="predicted"/>
<feature type="domain" description="NAD-dependent epimerase/dehydratase" evidence="3">
    <location>
        <begin position="2"/>
        <end position="243"/>
    </location>
</feature>
<accession>A0ABV5Y8H5</accession>
<dbReference type="Proteomes" id="UP001589627">
    <property type="component" value="Unassembled WGS sequence"/>
</dbReference>
<sequence>MILITGGLGFIGSHVTRALLDLGETCVVTRRRTARLPEFLADEVGGRLLVEPLDVTDQDAFLALGRRHTVTGIVHLAGAGIGAGGTLDALAQNTQGLFSVLRAAEAWELPRVGIASTIGVYGGVPGDRLREDAPLPTASPHVIPAAKKAMEILALRAAADAGFAVVNFRIAAIWGPLGRAASPFFAAPRLVHAAVKGEDPGFPPARTPYAEDGIDMCYVKDCGRAIALLQTAGTLRHDTYNVGNGYATTNAEVAGAIRAVVPDARPDPLAGHDPAGPGVTVCLDTTRIREDTGYRPRYDVERAVADYVAWLRAGHER</sequence>